<dbReference type="AlphaFoldDB" id="A0A1G6CIL8"/>
<organism evidence="1 2">
    <name type="scientific">Desulfonatronum thiosulfatophilum</name>
    <dbReference type="NCBI Taxonomy" id="617002"/>
    <lineage>
        <taxon>Bacteria</taxon>
        <taxon>Pseudomonadati</taxon>
        <taxon>Thermodesulfobacteriota</taxon>
        <taxon>Desulfovibrionia</taxon>
        <taxon>Desulfovibrionales</taxon>
        <taxon>Desulfonatronaceae</taxon>
        <taxon>Desulfonatronum</taxon>
    </lineage>
</organism>
<name>A0A1G6CIL8_9BACT</name>
<dbReference type="STRING" id="617002.SAMN05660653_01556"/>
<accession>A0A1G6CIL8</accession>
<proteinExistence type="predicted"/>
<gene>
    <name evidence="1" type="ORF">SAMN05660653_01556</name>
</gene>
<reference evidence="1 2" key="1">
    <citation type="submission" date="2016-10" db="EMBL/GenBank/DDBJ databases">
        <authorList>
            <person name="de Groot N.N."/>
        </authorList>
    </citation>
    <scope>NUCLEOTIDE SEQUENCE [LARGE SCALE GENOMIC DNA]</scope>
    <source>
        <strain evidence="1 2">ASO4-2</strain>
    </source>
</reference>
<dbReference type="Proteomes" id="UP000198771">
    <property type="component" value="Unassembled WGS sequence"/>
</dbReference>
<sequence>MRGTIPPAEREKDIQIREPDDLPVFRHRQLTSRFLKTQQPAAFHPLDNPARFTNMEKQGLLFMRSFLKLLCSRSFFNLMLFPSCFMYDNPRKIRYVGVD</sequence>
<dbReference type="RefSeq" id="WP_092119638.1">
    <property type="nucleotide sequence ID" value="NZ_FMXO01000008.1"/>
</dbReference>
<protein>
    <submittedName>
        <fullName evidence="1">Uncharacterized protein</fullName>
    </submittedName>
</protein>
<keyword evidence="2" id="KW-1185">Reference proteome</keyword>
<dbReference type="EMBL" id="FMXO01000008">
    <property type="protein sequence ID" value="SDB32730.1"/>
    <property type="molecule type" value="Genomic_DNA"/>
</dbReference>
<evidence type="ECO:0000313" key="1">
    <source>
        <dbReference type="EMBL" id="SDB32730.1"/>
    </source>
</evidence>
<evidence type="ECO:0000313" key="2">
    <source>
        <dbReference type="Proteomes" id="UP000198771"/>
    </source>
</evidence>